<protein>
    <submittedName>
        <fullName evidence="2">Uncharacterized protein</fullName>
    </submittedName>
</protein>
<gene>
    <name evidence="2" type="ORF">E4U60_007259</name>
</gene>
<dbReference type="AlphaFoldDB" id="A0A9P7SJR2"/>
<name>A0A9P7SJR2_9HYPO</name>
<proteinExistence type="predicted"/>
<evidence type="ECO:0000313" key="2">
    <source>
        <dbReference type="EMBL" id="KAG5949124.1"/>
    </source>
</evidence>
<organism evidence="2 3">
    <name type="scientific">Claviceps pazoutovae</name>
    <dbReference type="NCBI Taxonomy" id="1649127"/>
    <lineage>
        <taxon>Eukaryota</taxon>
        <taxon>Fungi</taxon>
        <taxon>Dikarya</taxon>
        <taxon>Ascomycota</taxon>
        <taxon>Pezizomycotina</taxon>
        <taxon>Sordariomycetes</taxon>
        <taxon>Hypocreomycetidae</taxon>
        <taxon>Hypocreales</taxon>
        <taxon>Clavicipitaceae</taxon>
        <taxon>Claviceps</taxon>
    </lineage>
</organism>
<evidence type="ECO:0000313" key="3">
    <source>
        <dbReference type="Proteomes" id="UP000706124"/>
    </source>
</evidence>
<reference evidence="2 3" key="1">
    <citation type="journal article" date="2020" name="bioRxiv">
        <title>Whole genome comparisons of ergot fungi reveals the divergence and evolution of species within the genus Claviceps are the result of varying mechanisms driving genome evolution and host range expansion.</title>
        <authorList>
            <person name="Wyka S.A."/>
            <person name="Mondo S.J."/>
            <person name="Liu M."/>
            <person name="Dettman J."/>
            <person name="Nalam V."/>
            <person name="Broders K.D."/>
        </authorList>
    </citation>
    <scope>NUCLEOTIDE SEQUENCE [LARGE SCALE GENOMIC DNA]</scope>
    <source>
        <strain evidence="2 3">CCC 1485</strain>
    </source>
</reference>
<dbReference type="Proteomes" id="UP000706124">
    <property type="component" value="Unassembled WGS sequence"/>
</dbReference>
<accession>A0A9P7SJR2</accession>
<sequence length="82" mass="8994">MEEAILREAPQHRQSDGVPFVDISTRPKQLPRCKITARSGYHIQEPCAPKMIQLGAAISTPAAAILKKTTYKAQGCFLPGEM</sequence>
<feature type="compositionally biased region" description="Basic and acidic residues" evidence="1">
    <location>
        <begin position="1"/>
        <end position="15"/>
    </location>
</feature>
<comment type="caution">
    <text evidence="2">The sequence shown here is derived from an EMBL/GenBank/DDBJ whole genome shotgun (WGS) entry which is preliminary data.</text>
</comment>
<keyword evidence="3" id="KW-1185">Reference proteome</keyword>
<evidence type="ECO:0000256" key="1">
    <source>
        <dbReference type="SAM" id="MobiDB-lite"/>
    </source>
</evidence>
<feature type="region of interest" description="Disordered" evidence="1">
    <location>
        <begin position="1"/>
        <end position="23"/>
    </location>
</feature>
<dbReference type="EMBL" id="SRPO01000008">
    <property type="protein sequence ID" value="KAG5949124.1"/>
    <property type="molecule type" value="Genomic_DNA"/>
</dbReference>